<dbReference type="EMBL" id="CP027750">
    <property type="protein sequence ID" value="AZE29946.1"/>
    <property type="molecule type" value="Genomic_DNA"/>
</dbReference>
<proteinExistence type="predicted"/>
<evidence type="ECO:0000313" key="1">
    <source>
        <dbReference type="EMBL" id="AZE29946.1"/>
    </source>
</evidence>
<evidence type="ECO:0000313" key="2">
    <source>
        <dbReference type="Proteomes" id="UP000280455"/>
    </source>
</evidence>
<dbReference type="Proteomes" id="UP000280455">
    <property type="component" value="Chromosome"/>
</dbReference>
<dbReference type="AlphaFoldDB" id="A0AAD1E6L4"/>
<accession>A0AAD1E6L4</accession>
<organism evidence="1 2">
    <name type="scientific">Pseudomonas chlororaphis subsp. aureofaciens</name>
    <dbReference type="NCBI Taxonomy" id="587851"/>
    <lineage>
        <taxon>Bacteria</taxon>
        <taxon>Pseudomonadati</taxon>
        <taxon>Pseudomonadota</taxon>
        <taxon>Gammaproteobacteria</taxon>
        <taxon>Pseudomonadales</taxon>
        <taxon>Pseudomonadaceae</taxon>
        <taxon>Pseudomonas</taxon>
    </lineage>
</organism>
<name>A0AAD1E6L4_9PSED</name>
<gene>
    <name evidence="1" type="ORF">C4K07_3161</name>
</gene>
<sequence length="52" mass="5953">MFNAWSSHSEGRRIALGDNQWMSLRLLPNDTCRVAFEITLDEHHAGKFHQAG</sequence>
<protein>
    <submittedName>
        <fullName evidence="1">Uncharacterized protein</fullName>
    </submittedName>
</protein>
<reference evidence="1 2" key="1">
    <citation type="submission" date="2018-03" db="EMBL/GenBank/DDBJ databases">
        <title>Diversity of phytobeneficial traits revealed by whole-genome analysis of worldwide-isolated phenazine-producing Pseudomonas spp.</title>
        <authorList>
            <person name="Biessy A."/>
            <person name="Novinscak A."/>
            <person name="Blom J."/>
            <person name="Leger G."/>
            <person name="Thomashow L.S."/>
            <person name="Cazorla F.M."/>
            <person name="Josic D."/>
            <person name="Filion M."/>
        </authorList>
    </citation>
    <scope>NUCLEOTIDE SEQUENCE [LARGE SCALE GENOMIC DNA]</scope>
    <source>
        <strain evidence="1 2">ChPhzS24</strain>
    </source>
</reference>